<feature type="region of interest" description="Disordered" evidence="3">
    <location>
        <begin position="39"/>
        <end position="77"/>
    </location>
</feature>
<accession>A5Z962</accession>
<dbReference type="InterPro" id="IPR050695">
    <property type="entry name" value="N-acetylmuramoyl_amidase_3"/>
</dbReference>
<dbReference type="eggNOG" id="COG5263">
    <property type="taxonomic scope" value="Bacteria"/>
</dbReference>
<dbReference type="Gene3D" id="2.10.270.10">
    <property type="entry name" value="Cholin Binding"/>
    <property type="match status" value="2"/>
</dbReference>
<dbReference type="RefSeq" id="WP_005363588.1">
    <property type="nucleotide sequence ID" value="NZ_DS264286.1"/>
</dbReference>
<dbReference type="AlphaFoldDB" id="A5Z962"/>
<protein>
    <submittedName>
        <fullName evidence="5">N-acetylmuramoyl-L-alanine amidase</fullName>
        <ecNumber evidence="5">3.5.1.28</ecNumber>
    </submittedName>
</protein>
<dbReference type="Proteomes" id="UP000006000">
    <property type="component" value="Unassembled WGS sequence"/>
</dbReference>
<evidence type="ECO:0000256" key="2">
    <source>
        <dbReference type="ARBA" id="ARBA00022801"/>
    </source>
</evidence>
<dbReference type="eggNOG" id="COG0860">
    <property type="taxonomic scope" value="Bacteria"/>
</dbReference>
<reference evidence="5 6" key="1">
    <citation type="submission" date="2007-03" db="EMBL/GenBank/DDBJ databases">
        <authorList>
            <person name="Fulton L."/>
            <person name="Clifton S."/>
            <person name="Fulton B."/>
            <person name="Xu J."/>
            <person name="Minx P."/>
            <person name="Pepin K.H."/>
            <person name="Johnson M."/>
            <person name="Thiruvilangam P."/>
            <person name="Bhonagiri V."/>
            <person name="Nash W.E."/>
            <person name="Mardis E.R."/>
            <person name="Wilson R.K."/>
        </authorList>
    </citation>
    <scope>NUCLEOTIDE SEQUENCE [LARGE SCALE GENOMIC DNA]</scope>
    <source>
        <strain evidence="5 6">ATCC 27560</strain>
    </source>
</reference>
<dbReference type="SUPFAM" id="SSF53187">
    <property type="entry name" value="Zn-dependent exopeptidases"/>
    <property type="match status" value="1"/>
</dbReference>
<dbReference type="GO" id="GO:0009253">
    <property type="term" value="P:peptidoglycan catabolic process"/>
    <property type="evidence" value="ECO:0007669"/>
    <property type="project" value="InterPro"/>
</dbReference>
<keyword evidence="2 5" id="KW-0378">Hydrolase</keyword>
<gene>
    <name evidence="5" type="ORF">EUBVEN_02255</name>
</gene>
<dbReference type="Pfam" id="PF01473">
    <property type="entry name" value="Choline_bind_1"/>
    <property type="match status" value="2"/>
</dbReference>
<dbReference type="PANTHER" id="PTHR30404">
    <property type="entry name" value="N-ACETYLMURAMOYL-L-ALANINE AMIDASE"/>
    <property type="match status" value="1"/>
</dbReference>
<dbReference type="CDD" id="cd02696">
    <property type="entry name" value="MurNAc-LAA"/>
    <property type="match status" value="1"/>
</dbReference>
<dbReference type="PANTHER" id="PTHR30404:SF0">
    <property type="entry name" value="N-ACETYLMURAMOYL-L-ALANINE AMIDASE AMIC"/>
    <property type="match status" value="1"/>
</dbReference>
<proteinExistence type="predicted"/>
<dbReference type="InterPro" id="IPR018337">
    <property type="entry name" value="Cell_wall/Cho-bd_repeat"/>
</dbReference>
<evidence type="ECO:0000313" key="5">
    <source>
        <dbReference type="EMBL" id="EDM50306.1"/>
    </source>
</evidence>
<feature type="domain" description="MurNAc-LAA" evidence="4">
    <location>
        <begin position="92"/>
        <end position="293"/>
    </location>
</feature>
<feature type="compositionally biased region" description="Low complexity" evidence="3">
    <location>
        <begin position="49"/>
        <end position="76"/>
    </location>
</feature>
<dbReference type="Pfam" id="PF01520">
    <property type="entry name" value="Amidase_3"/>
    <property type="match status" value="1"/>
</dbReference>
<sequence>MNKIKIFKTIKYTLGTLSICTLMSIATFSTQTKAEVSGEKVTTSVEAVTTKPSESTKTTETTKPAETTKPQETTKASNIKKSILNPVKSKVILLDPGHCKKHIGARGNGLKEEDVNLDIGKACRNYLNKYSDVTVYMTRTNSKCVKKLKLGDCLTARNHLAKRLSADSLVSFHINWDPEKKRSGAMILAAYNSGYNKYVSTTTQALGSSIMANLQELGIKSEGFWFRTLHDEKYKNGAKADYYSIVREGVLNKIPSLIIEHGYVSNKSDCNNYFKTAEQRKSLGVADAKGIINYYKLSAKNIEGGFQTISGKTYFVDKEGNKIAGWVKKDGKWYHFNNKTAVMNKGFFKEAGNKFYLNPKTGEMTSGWFTIRGKSYLAKGNGVVVTNQIYTDGVKSYFFKKSGKRKNGWVTYKNAKYYFSKTKGMFKGKQKIKGKRYTFSKKTGKLRKKK</sequence>
<organism evidence="5 6">
    <name type="scientific">Eubacterium ventriosum ATCC 27560</name>
    <dbReference type="NCBI Taxonomy" id="411463"/>
    <lineage>
        <taxon>Bacteria</taxon>
        <taxon>Bacillati</taxon>
        <taxon>Bacillota</taxon>
        <taxon>Clostridia</taxon>
        <taxon>Eubacteriales</taxon>
        <taxon>Eubacteriaceae</taxon>
        <taxon>Eubacterium</taxon>
    </lineage>
</organism>
<dbReference type="Gene3D" id="3.40.630.40">
    <property type="entry name" value="Zn-dependent exopeptidases"/>
    <property type="match status" value="1"/>
</dbReference>
<name>A5Z962_9FIRM</name>
<evidence type="ECO:0000259" key="4">
    <source>
        <dbReference type="Pfam" id="PF01520"/>
    </source>
</evidence>
<dbReference type="GO" id="GO:0030288">
    <property type="term" value="C:outer membrane-bounded periplasmic space"/>
    <property type="evidence" value="ECO:0007669"/>
    <property type="project" value="TreeGrafter"/>
</dbReference>
<comment type="caution">
    <text evidence="5">The sequence shown here is derived from an EMBL/GenBank/DDBJ whole genome shotgun (WGS) entry which is preliminary data.</text>
</comment>
<evidence type="ECO:0000313" key="6">
    <source>
        <dbReference type="Proteomes" id="UP000006000"/>
    </source>
</evidence>
<evidence type="ECO:0000256" key="3">
    <source>
        <dbReference type="SAM" id="MobiDB-lite"/>
    </source>
</evidence>
<dbReference type="InterPro" id="IPR002508">
    <property type="entry name" value="MurNAc-LAA_cat"/>
</dbReference>
<keyword evidence="1" id="KW-0677">Repeat</keyword>
<dbReference type="HOGENOM" id="CLU_607994_0_0_9"/>
<reference evidence="5 6" key="2">
    <citation type="submission" date="2007-04" db="EMBL/GenBank/DDBJ databases">
        <title>Draft genome sequence of Eubacterium ventriosum (ATCC 27560).</title>
        <authorList>
            <person name="Sudarsanam P."/>
            <person name="Ley R."/>
            <person name="Guruge J."/>
            <person name="Turnbaugh P.J."/>
            <person name="Mahowald M."/>
            <person name="Liep D."/>
            <person name="Gordon J."/>
        </authorList>
    </citation>
    <scope>NUCLEOTIDE SEQUENCE [LARGE SCALE GENOMIC DNA]</scope>
    <source>
        <strain evidence="5 6">ATCC 27560</strain>
    </source>
</reference>
<dbReference type="STRING" id="411463.EUBVEN_02255"/>
<dbReference type="SUPFAM" id="SSF69360">
    <property type="entry name" value="Cell wall binding repeat"/>
    <property type="match status" value="1"/>
</dbReference>
<dbReference type="EC" id="3.5.1.28" evidence="5"/>
<evidence type="ECO:0000256" key="1">
    <source>
        <dbReference type="ARBA" id="ARBA00022737"/>
    </source>
</evidence>
<dbReference type="EMBL" id="AAVL02000037">
    <property type="protein sequence ID" value="EDM50306.1"/>
    <property type="molecule type" value="Genomic_DNA"/>
</dbReference>
<dbReference type="GO" id="GO:0008745">
    <property type="term" value="F:N-acetylmuramoyl-L-alanine amidase activity"/>
    <property type="evidence" value="ECO:0007669"/>
    <property type="project" value="UniProtKB-EC"/>
</dbReference>